<comment type="caution">
    <text evidence="1">The sequence shown here is derived from an EMBL/GenBank/DDBJ whole genome shotgun (WGS) entry which is preliminary data.</text>
</comment>
<protein>
    <submittedName>
        <fullName evidence="1">Uncharacterized protein</fullName>
    </submittedName>
</protein>
<dbReference type="EMBL" id="SPLM01000072">
    <property type="protein sequence ID" value="TMW63470.1"/>
    <property type="molecule type" value="Genomic_DNA"/>
</dbReference>
<evidence type="ECO:0000313" key="1">
    <source>
        <dbReference type="EMBL" id="TMW63470.1"/>
    </source>
</evidence>
<dbReference type="PANTHER" id="PTHR14873">
    <property type="entry name" value="OS06G0694100 PROTEIN"/>
    <property type="match status" value="1"/>
</dbReference>
<keyword evidence="2" id="KW-1185">Reference proteome</keyword>
<gene>
    <name evidence="1" type="ORF">Poli38472_002411</name>
</gene>
<dbReference type="SUPFAM" id="SSF48371">
    <property type="entry name" value="ARM repeat"/>
    <property type="match status" value="1"/>
</dbReference>
<organism evidence="1 2">
    <name type="scientific">Pythium oligandrum</name>
    <name type="common">Mycoparasitic fungus</name>
    <dbReference type="NCBI Taxonomy" id="41045"/>
    <lineage>
        <taxon>Eukaryota</taxon>
        <taxon>Sar</taxon>
        <taxon>Stramenopiles</taxon>
        <taxon>Oomycota</taxon>
        <taxon>Peronosporomycetes</taxon>
        <taxon>Pythiales</taxon>
        <taxon>Pythiaceae</taxon>
        <taxon>Pythium</taxon>
    </lineage>
</organism>
<name>A0A8K1CIS3_PYTOL</name>
<dbReference type="InterPro" id="IPR016024">
    <property type="entry name" value="ARM-type_fold"/>
</dbReference>
<reference evidence="1" key="1">
    <citation type="submission" date="2019-03" db="EMBL/GenBank/DDBJ databases">
        <title>Long read genome sequence of the mycoparasitic Pythium oligandrum ATCC 38472 isolated from sugarbeet rhizosphere.</title>
        <authorList>
            <person name="Gaulin E."/>
        </authorList>
    </citation>
    <scope>NUCLEOTIDE SEQUENCE</scope>
    <source>
        <strain evidence="1">ATCC 38472_TT</strain>
    </source>
</reference>
<dbReference type="Proteomes" id="UP000794436">
    <property type="component" value="Unassembled WGS sequence"/>
</dbReference>
<dbReference type="PANTHER" id="PTHR14873:SF1">
    <property type="entry name" value="OS06G0694100 PROTEIN"/>
    <property type="match status" value="1"/>
</dbReference>
<proteinExistence type="predicted"/>
<dbReference type="OrthoDB" id="6417021at2759"/>
<accession>A0A8K1CIS3</accession>
<evidence type="ECO:0000313" key="2">
    <source>
        <dbReference type="Proteomes" id="UP000794436"/>
    </source>
</evidence>
<sequence length="483" mass="53624">MIEVISEEQSTTLASALLAVDARQLDGLEQALVGAKDPQSVTVLVAVTAELRATKQPLSPVEVKALIRLVKAVTRIIVRCVRTVMAEGDDVNGFVHLDANLRPLMEFLVVVCVTFRLSDAQNATELLRWTPFVIHASVHFLCERLPAFDAMQCYSLAQEAVQSCQELHHASSLSDLFGMAIDQVVSLSSQDITKEDWVSEASIAKHVLEWIVVQVVFPRLGGEVLGRLLALVFPLVDDLTDATQLVGARMLRHVVKNVTATELRWYSDVLLEVLRVASTSRKADTLDPVLESLVVSLDKVSPPGDYQLYDRFVPRLLNDCSLCSEVALRVLYARHLRAVITRLGAPHSIHLIRYLQPLLKVLIASFEGVNATLIIETLETLRQTVLCAWPRIPSHTDEIFVGVLKAVALCEVLEGGMEQLPSSTDKKQILILCRDIFGLLHDLTRETQAIPTLLEQVIDESQSLKPFCEKLLAELPDRQNVME</sequence>
<dbReference type="AlphaFoldDB" id="A0A8K1CIS3"/>